<name>H5UWT9_ATLHE</name>
<evidence type="ECO:0000256" key="3">
    <source>
        <dbReference type="ARBA" id="ARBA00022558"/>
    </source>
</evidence>
<sequence length="230" mass="25740">MRKSIIFSYLLAALSLADCQAAGIQIGRTRVIYEAKSREVALTLVNKEQELPWLVQSWTDNGDEKTRGLFIITPPLFRLDPQKEQSLRITWTGAPLPTDRESLFYLNVRTIPATAKEEQQKNKLRLIYKTRLKMFWRPEALTGSPGETCEKLRFRLAGNTLQIINDGDFYSVFDSLSVGATAIKKADMIAPKSTVSIPMNAAPAGKTVTWRCITDFGNASQPNTATLLVE</sequence>
<dbReference type="PRINTS" id="PR00969">
    <property type="entry name" value="CHAPERONPILI"/>
</dbReference>
<evidence type="ECO:0000256" key="7">
    <source>
        <dbReference type="RuleBase" id="RU003918"/>
    </source>
</evidence>
<organism evidence="10 11">
    <name type="scientific">Atlantibacter hermannii NBRC 105704</name>
    <dbReference type="NCBI Taxonomy" id="1115512"/>
    <lineage>
        <taxon>Bacteria</taxon>
        <taxon>Pseudomonadati</taxon>
        <taxon>Pseudomonadota</taxon>
        <taxon>Gammaproteobacteria</taxon>
        <taxon>Enterobacterales</taxon>
        <taxon>Enterobacteriaceae</taxon>
        <taxon>Atlantibacter</taxon>
    </lineage>
</organism>
<dbReference type="GO" id="GO:0071555">
    <property type="term" value="P:cell wall organization"/>
    <property type="evidence" value="ECO:0007669"/>
    <property type="project" value="InterPro"/>
</dbReference>
<dbReference type="PANTHER" id="PTHR30251:SF11">
    <property type="entry name" value="CHAPERONE PROTEIN FIMC-RELATED"/>
    <property type="match status" value="1"/>
</dbReference>
<evidence type="ECO:0000259" key="9">
    <source>
        <dbReference type="Pfam" id="PF02753"/>
    </source>
</evidence>
<dbReference type="RefSeq" id="WP_002462949.1">
    <property type="nucleotide sequence ID" value="NZ_BAFF01000001.1"/>
</dbReference>
<keyword evidence="6 7" id="KW-0143">Chaperone</keyword>
<keyword evidence="5" id="KW-0574">Periplasm</keyword>
<dbReference type="Pfam" id="PF00345">
    <property type="entry name" value="PapD_N"/>
    <property type="match status" value="1"/>
</dbReference>
<keyword evidence="4" id="KW-0732">Signal</keyword>
<evidence type="ECO:0000313" key="11">
    <source>
        <dbReference type="Proteomes" id="UP000010297"/>
    </source>
</evidence>
<comment type="similarity">
    <text evidence="2 7">Belongs to the periplasmic pilus chaperone family.</text>
</comment>
<proteinExistence type="inferred from homology"/>
<evidence type="ECO:0000259" key="8">
    <source>
        <dbReference type="Pfam" id="PF00345"/>
    </source>
</evidence>
<dbReference type="InterPro" id="IPR050643">
    <property type="entry name" value="Periplasmic_pilus_chap"/>
</dbReference>
<dbReference type="InterPro" id="IPR018046">
    <property type="entry name" value="Pili_assmbl_chaperone_CS"/>
</dbReference>
<dbReference type="FunFam" id="2.60.40.10:FF:000458">
    <property type="entry name" value="Molecular chaperone FimC"/>
    <property type="match status" value="1"/>
</dbReference>
<comment type="caution">
    <text evidence="10">The sequence shown here is derived from an EMBL/GenBank/DDBJ whole genome shotgun (WGS) entry which is preliminary data.</text>
</comment>
<protein>
    <submittedName>
        <fullName evidence="10">Putative fimbrial chaperone protein YraI</fullName>
    </submittedName>
</protein>
<dbReference type="PANTHER" id="PTHR30251">
    <property type="entry name" value="PILUS ASSEMBLY CHAPERONE"/>
    <property type="match status" value="1"/>
</dbReference>
<dbReference type="SUPFAM" id="SSF49584">
    <property type="entry name" value="Periplasmic chaperone C-domain"/>
    <property type="match status" value="1"/>
</dbReference>
<accession>H5UWT9</accession>
<dbReference type="Proteomes" id="UP000010297">
    <property type="component" value="Unassembled WGS sequence"/>
</dbReference>
<evidence type="ECO:0000256" key="5">
    <source>
        <dbReference type="ARBA" id="ARBA00022764"/>
    </source>
</evidence>
<dbReference type="EMBL" id="BAFF01000001">
    <property type="protein sequence ID" value="GAB50370.1"/>
    <property type="molecule type" value="Genomic_DNA"/>
</dbReference>
<dbReference type="InterPro" id="IPR013783">
    <property type="entry name" value="Ig-like_fold"/>
</dbReference>
<feature type="domain" description="Pili assembly chaperone N-terminal" evidence="8">
    <location>
        <begin position="23"/>
        <end position="141"/>
    </location>
</feature>
<dbReference type="Gene3D" id="2.60.40.10">
    <property type="entry name" value="Immunoglobulins"/>
    <property type="match status" value="2"/>
</dbReference>
<keyword evidence="3" id="KW-1029">Fimbrium biogenesis</keyword>
<feature type="domain" description="Pili assembly chaperone C-terminal" evidence="9">
    <location>
        <begin position="165"/>
        <end position="220"/>
    </location>
</feature>
<dbReference type="InterPro" id="IPR016147">
    <property type="entry name" value="Pili_assmbl_chaperone_N"/>
</dbReference>
<dbReference type="SUPFAM" id="SSF49354">
    <property type="entry name" value="PapD-like"/>
    <property type="match status" value="1"/>
</dbReference>
<dbReference type="PROSITE" id="PS00635">
    <property type="entry name" value="PILI_CHAPERONE"/>
    <property type="match status" value="1"/>
</dbReference>
<dbReference type="InterPro" id="IPR008962">
    <property type="entry name" value="PapD-like_sf"/>
</dbReference>
<evidence type="ECO:0000313" key="10">
    <source>
        <dbReference type="EMBL" id="GAB50370.1"/>
    </source>
</evidence>
<dbReference type="InterPro" id="IPR001829">
    <property type="entry name" value="Pili_assmbl_chaperone_bac"/>
</dbReference>
<comment type="subcellular location">
    <subcellularLocation>
        <location evidence="1 7">Periplasm</location>
    </subcellularLocation>
</comment>
<dbReference type="GeneID" id="92829007"/>
<dbReference type="InterPro" id="IPR016148">
    <property type="entry name" value="Pili_assmbl_chaperone_C"/>
</dbReference>
<evidence type="ECO:0000256" key="2">
    <source>
        <dbReference type="ARBA" id="ARBA00007399"/>
    </source>
</evidence>
<dbReference type="eggNOG" id="COG3121">
    <property type="taxonomic scope" value="Bacteria"/>
</dbReference>
<evidence type="ECO:0000256" key="4">
    <source>
        <dbReference type="ARBA" id="ARBA00022729"/>
    </source>
</evidence>
<keyword evidence="11" id="KW-1185">Reference proteome</keyword>
<dbReference type="InterPro" id="IPR036316">
    <property type="entry name" value="Pili_assmbl_chap_C_dom_sf"/>
</dbReference>
<gene>
    <name evidence="10" type="primary">yraI</name>
    <name evidence="10" type="ORF">EH105704_01_03790</name>
</gene>
<evidence type="ECO:0000256" key="1">
    <source>
        <dbReference type="ARBA" id="ARBA00004418"/>
    </source>
</evidence>
<reference evidence="10 11" key="1">
    <citation type="submission" date="2012-02" db="EMBL/GenBank/DDBJ databases">
        <title>Whole genome shotgun sequence of Escherichia hermannii NBRC 105704.</title>
        <authorList>
            <person name="Yoshida I."/>
            <person name="Hosoyama A."/>
            <person name="Tsuchikane K."/>
            <person name="Katsumata H."/>
            <person name="Yamazaki S."/>
            <person name="Fujita N."/>
        </authorList>
    </citation>
    <scope>NUCLEOTIDE SEQUENCE [LARGE SCALE GENOMIC DNA]</scope>
    <source>
        <strain evidence="10 11">NBRC 105704</strain>
    </source>
</reference>
<evidence type="ECO:0000256" key="6">
    <source>
        <dbReference type="ARBA" id="ARBA00023186"/>
    </source>
</evidence>
<dbReference type="GO" id="GO:0030288">
    <property type="term" value="C:outer membrane-bounded periplasmic space"/>
    <property type="evidence" value="ECO:0007669"/>
    <property type="project" value="InterPro"/>
</dbReference>
<dbReference type="AlphaFoldDB" id="H5UWT9"/>
<dbReference type="Pfam" id="PF02753">
    <property type="entry name" value="PapD_C"/>
    <property type="match status" value="1"/>
</dbReference>